<keyword evidence="5" id="KW-0067">ATP-binding</keyword>
<dbReference type="InterPro" id="IPR016467">
    <property type="entry name" value="DNA_recomb/repair_RecA-like"/>
</dbReference>
<keyword evidence="3" id="KW-0547">Nucleotide-binding</keyword>
<dbReference type="GO" id="GO:0003697">
    <property type="term" value="F:single-stranded DNA binding"/>
    <property type="evidence" value="ECO:0007669"/>
    <property type="project" value="TreeGrafter"/>
</dbReference>
<evidence type="ECO:0000313" key="12">
    <source>
        <dbReference type="Proteomes" id="UP000653305"/>
    </source>
</evidence>
<evidence type="ECO:0000256" key="3">
    <source>
        <dbReference type="ARBA" id="ARBA00022741"/>
    </source>
</evidence>
<dbReference type="SUPFAM" id="SSF52540">
    <property type="entry name" value="P-loop containing nucleoside triphosphate hydrolases"/>
    <property type="match status" value="1"/>
</dbReference>
<evidence type="ECO:0000256" key="6">
    <source>
        <dbReference type="ARBA" id="ARBA00023125"/>
    </source>
</evidence>
<dbReference type="GO" id="GO:0140664">
    <property type="term" value="F:ATP-dependent DNA damage sensor activity"/>
    <property type="evidence" value="ECO:0007669"/>
    <property type="project" value="InterPro"/>
</dbReference>
<dbReference type="InterPro" id="IPR003593">
    <property type="entry name" value="AAA+_ATPase"/>
</dbReference>
<accession>A0A830C805</accession>
<dbReference type="Pfam" id="PF26169">
    <property type="entry name" value="HHH_XRCC3_RpoA"/>
    <property type="match status" value="1"/>
</dbReference>
<dbReference type="InterPro" id="IPR013632">
    <property type="entry name" value="Rad51_C"/>
</dbReference>
<keyword evidence="9" id="KW-0539">Nucleus</keyword>
<sequence length="351" mass="37809">MANKLISEMGLPKSIAHVFAARNIITAKDALSLSEFELMELLDVGLDDVMKAVAHISEIACPHYQTALSLLAQRTQNEHLAGHLPTRLKGLDAALCGGIPFGVVTELVGPAGIGKTQFCLKLALLASLPISCGGLGGRVIYVDVESKFSSRRMIEMGFSSVPEIFKMEGLAQEMAGRILVLRPTSLSEFTDNLQQIKVSVLQHNVKLLIIDSMAALSSGSLAECYRIPVVVTNQVRSQGRDEASRYIFQGQSRSDTIEDPSKFDSHLVAALGIHWAHAVSIRLVLESRSGQRIIKIAKSSISPSVGFSFNITSSGISLLNDEGVEMMGPDANAIHCQGHSGLINDDTEVMQ</sequence>
<evidence type="ECO:0000256" key="9">
    <source>
        <dbReference type="ARBA" id="ARBA00023242"/>
    </source>
</evidence>
<dbReference type="Pfam" id="PF08423">
    <property type="entry name" value="Rad51"/>
    <property type="match status" value="1"/>
</dbReference>
<protein>
    <submittedName>
        <fullName evidence="11">DNA repair protein rad51 homolog 2</fullName>
    </submittedName>
</protein>
<evidence type="ECO:0000259" key="10">
    <source>
        <dbReference type="PROSITE" id="PS50162"/>
    </source>
</evidence>
<dbReference type="InterPro" id="IPR030548">
    <property type="entry name" value="RAD51B"/>
</dbReference>
<dbReference type="GO" id="GO:0003690">
    <property type="term" value="F:double-stranded DNA binding"/>
    <property type="evidence" value="ECO:0007669"/>
    <property type="project" value="TreeGrafter"/>
</dbReference>
<gene>
    <name evidence="11" type="ORF">PHJA_001711200</name>
</gene>
<feature type="domain" description="RecA family profile 1" evidence="10">
    <location>
        <begin position="80"/>
        <end position="351"/>
    </location>
</feature>
<dbReference type="Proteomes" id="UP000653305">
    <property type="component" value="Unassembled WGS sequence"/>
</dbReference>
<comment type="similarity">
    <text evidence="2">Belongs to the RecA family. RAD51 subfamily.</text>
</comment>
<dbReference type="EMBL" id="BMAC01000401">
    <property type="protein sequence ID" value="GFP95670.1"/>
    <property type="molecule type" value="Genomic_DNA"/>
</dbReference>
<dbReference type="Gene3D" id="3.40.50.300">
    <property type="entry name" value="P-loop containing nucleotide triphosphate hydrolases"/>
    <property type="match status" value="1"/>
</dbReference>
<reference evidence="11" key="1">
    <citation type="submission" date="2020-07" db="EMBL/GenBank/DDBJ databases">
        <title>Ethylene signaling mediates host invasion by parasitic plants.</title>
        <authorList>
            <person name="Yoshida S."/>
        </authorList>
    </citation>
    <scope>NUCLEOTIDE SEQUENCE</scope>
    <source>
        <strain evidence="11">Okayama</strain>
    </source>
</reference>
<evidence type="ECO:0000256" key="5">
    <source>
        <dbReference type="ARBA" id="ARBA00022840"/>
    </source>
</evidence>
<evidence type="ECO:0000256" key="2">
    <source>
        <dbReference type="ARBA" id="ARBA00007095"/>
    </source>
</evidence>
<organism evidence="11 12">
    <name type="scientific">Phtheirospermum japonicum</name>
    <dbReference type="NCBI Taxonomy" id="374723"/>
    <lineage>
        <taxon>Eukaryota</taxon>
        <taxon>Viridiplantae</taxon>
        <taxon>Streptophyta</taxon>
        <taxon>Embryophyta</taxon>
        <taxon>Tracheophyta</taxon>
        <taxon>Spermatophyta</taxon>
        <taxon>Magnoliopsida</taxon>
        <taxon>eudicotyledons</taxon>
        <taxon>Gunneridae</taxon>
        <taxon>Pentapetalae</taxon>
        <taxon>asterids</taxon>
        <taxon>lamiids</taxon>
        <taxon>Lamiales</taxon>
        <taxon>Orobanchaceae</taxon>
        <taxon>Orobanchaceae incertae sedis</taxon>
        <taxon>Phtheirospermum</taxon>
    </lineage>
</organism>
<dbReference type="AlphaFoldDB" id="A0A830C805"/>
<dbReference type="GO" id="GO:0033063">
    <property type="term" value="C:Rad51B-Rad51C-Rad51D-XRCC2 complex"/>
    <property type="evidence" value="ECO:0007669"/>
    <property type="project" value="InterPro"/>
</dbReference>
<evidence type="ECO:0000313" key="11">
    <source>
        <dbReference type="EMBL" id="GFP95670.1"/>
    </source>
</evidence>
<evidence type="ECO:0000256" key="8">
    <source>
        <dbReference type="ARBA" id="ARBA00023204"/>
    </source>
</evidence>
<dbReference type="GO" id="GO:0000400">
    <property type="term" value="F:four-way junction DNA binding"/>
    <property type="evidence" value="ECO:0007669"/>
    <property type="project" value="TreeGrafter"/>
</dbReference>
<keyword evidence="4" id="KW-0227">DNA damage</keyword>
<name>A0A830C805_9LAMI</name>
<dbReference type="GO" id="GO:0005657">
    <property type="term" value="C:replication fork"/>
    <property type="evidence" value="ECO:0007669"/>
    <property type="project" value="TreeGrafter"/>
</dbReference>
<comment type="subcellular location">
    <subcellularLocation>
        <location evidence="1">Nucleus</location>
    </subcellularLocation>
</comment>
<evidence type="ECO:0000256" key="7">
    <source>
        <dbReference type="ARBA" id="ARBA00023172"/>
    </source>
</evidence>
<comment type="caution">
    <text evidence="11">The sequence shown here is derived from an EMBL/GenBank/DDBJ whole genome shotgun (WGS) entry which is preliminary data.</text>
</comment>
<dbReference type="InterPro" id="IPR027417">
    <property type="entry name" value="P-loop_NTPase"/>
</dbReference>
<evidence type="ECO:0000256" key="4">
    <source>
        <dbReference type="ARBA" id="ARBA00022763"/>
    </source>
</evidence>
<keyword evidence="7" id="KW-0233">DNA recombination</keyword>
<dbReference type="OrthoDB" id="5957327at2759"/>
<dbReference type="InterPro" id="IPR020588">
    <property type="entry name" value="RecA_ATP-bd"/>
</dbReference>
<dbReference type="PANTHER" id="PTHR46456:SF1">
    <property type="entry name" value="DNA REPAIR PROTEIN RAD51 HOMOLOG 2"/>
    <property type="match status" value="1"/>
</dbReference>
<dbReference type="PANTHER" id="PTHR46456">
    <property type="entry name" value="DNA REPAIR PROTEIN RAD51 HOMOLOG 2"/>
    <property type="match status" value="1"/>
</dbReference>
<keyword evidence="12" id="KW-1185">Reference proteome</keyword>
<dbReference type="InterPro" id="IPR058766">
    <property type="entry name" value="HHH_XRCC3_RAD51B"/>
</dbReference>
<dbReference type="SMART" id="SM00382">
    <property type="entry name" value="AAA"/>
    <property type="match status" value="1"/>
</dbReference>
<dbReference type="GO" id="GO:0005524">
    <property type="term" value="F:ATP binding"/>
    <property type="evidence" value="ECO:0007669"/>
    <property type="project" value="UniProtKB-KW"/>
</dbReference>
<dbReference type="PIRSF" id="PIRSF005856">
    <property type="entry name" value="Rad51"/>
    <property type="match status" value="1"/>
</dbReference>
<proteinExistence type="inferred from homology"/>
<keyword evidence="6" id="KW-0238">DNA-binding</keyword>
<evidence type="ECO:0000256" key="1">
    <source>
        <dbReference type="ARBA" id="ARBA00004123"/>
    </source>
</evidence>
<dbReference type="PROSITE" id="PS50162">
    <property type="entry name" value="RECA_2"/>
    <property type="match status" value="1"/>
</dbReference>
<keyword evidence="8" id="KW-0234">DNA repair</keyword>
<dbReference type="GO" id="GO:0000724">
    <property type="term" value="P:double-strand break repair via homologous recombination"/>
    <property type="evidence" value="ECO:0007669"/>
    <property type="project" value="InterPro"/>
</dbReference>